<reference evidence="1" key="2">
    <citation type="journal article" date="2015" name="Data Brief">
        <title>Shoot transcriptome of the giant reed, Arundo donax.</title>
        <authorList>
            <person name="Barrero R.A."/>
            <person name="Guerrero F.D."/>
            <person name="Moolhuijzen P."/>
            <person name="Goolsby J.A."/>
            <person name="Tidwell J."/>
            <person name="Bellgard S.E."/>
            <person name="Bellgard M.I."/>
        </authorList>
    </citation>
    <scope>NUCLEOTIDE SEQUENCE</scope>
    <source>
        <tissue evidence="1">Shoot tissue taken approximately 20 cm above the soil surface</tissue>
    </source>
</reference>
<protein>
    <submittedName>
        <fullName evidence="1">Uncharacterized protein</fullName>
    </submittedName>
</protein>
<dbReference type="AlphaFoldDB" id="A0A0A9FQZ4"/>
<proteinExistence type="predicted"/>
<accession>A0A0A9FQZ4</accession>
<reference evidence="1" key="1">
    <citation type="submission" date="2014-09" db="EMBL/GenBank/DDBJ databases">
        <authorList>
            <person name="Magalhaes I.L.F."/>
            <person name="Oliveira U."/>
            <person name="Santos F.R."/>
            <person name="Vidigal T.H.D.A."/>
            <person name="Brescovit A.D."/>
            <person name="Santos A.J."/>
        </authorList>
    </citation>
    <scope>NUCLEOTIDE SEQUENCE</scope>
    <source>
        <tissue evidence="1">Shoot tissue taken approximately 20 cm above the soil surface</tissue>
    </source>
</reference>
<evidence type="ECO:0000313" key="1">
    <source>
        <dbReference type="EMBL" id="JAE10733.1"/>
    </source>
</evidence>
<organism evidence="1">
    <name type="scientific">Arundo donax</name>
    <name type="common">Giant reed</name>
    <name type="synonym">Donax arundinaceus</name>
    <dbReference type="NCBI Taxonomy" id="35708"/>
    <lineage>
        <taxon>Eukaryota</taxon>
        <taxon>Viridiplantae</taxon>
        <taxon>Streptophyta</taxon>
        <taxon>Embryophyta</taxon>
        <taxon>Tracheophyta</taxon>
        <taxon>Spermatophyta</taxon>
        <taxon>Magnoliopsida</taxon>
        <taxon>Liliopsida</taxon>
        <taxon>Poales</taxon>
        <taxon>Poaceae</taxon>
        <taxon>PACMAD clade</taxon>
        <taxon>Arundinoideae</taxon>
        <taxon>Arundineae</taxon>
        <taxon>Arundo</taxon>
    </lineage>
</organism>
<name>A0A0A9FQZ4_ARUDO</name>
<sequence length="22" mass="2675">MFRNKLLELLIQNVPRFTRGQT</sequence>
<dbReference type="EMBL" id="GBRH01187163">
    <property type="protein sequence ID" value="JAE10733.1"/>
    <property type="molecule type" value="Transcribed_RNA"/>
</dbReference>